<evidence type="ECO:0000256" key="1">
    <source>
        <dbReference type="SAM" id="MobiDB-lite"/>
    </source>
</evidence>
<accession>A0AAW0ZWT9</accession>
<keyword evidence="2" id="KW-0812">Transmembrane</keyword>
<dbReference type="EMBL" id="JAWNGG020000100">
    <property type="protein sequence ID" value="KAK9302050.1"/>
    <property type="molecule type" value="Genomic_DNA"/>
</dbReference>
<evidence type="ECO:0000313" key="4">
    <source>
        <dbReference type="Proteomes" id="UP001432146"/>
    </source>
</evidence>
<dbReference type="AlphaFoldDB" id="A0AAW0ZWT9"/>
<reference evidence="3 4" key="1">
    <citation type="submission" date="2024-05" db="EMBL/GenBank/DDBJ databases">
        <title>The nuclear and mitochondrial genome assemblies of Tetragonisca angustula (Apidae: Meliponini), a tiny yet remarkable pollinator in the Neotropics.</title>
        <authorList>
            <person name="Ferrari R."/>
            <person name="Ricardo P.C."/>
            <person name="Dias F.C."/>
            <person name="Araujo N.S."/>
            <person name="Soares D.O."/>
            <person name="Zhou Q.-S."/>
            <person name="Zhu C.-D."/>
            <person name="Coutinho L."/>
            <person name="Airas M.C."/>
            <person name="Batista T.M."/>
        </authorList>
    </citation>
    <scope>NUCLEOTIDE SEQUENCE [LARGE SCALE GENOMIC DNA]</scope>
    <source>
        <strain evidence="3">ASF017062</strain>
        <tissue evidence="3">Abdomen</tissue>
    </source>
</reference>
<feature type="region of interest" description="Disordered" evidence="1">
    <location>
        <begin position="251"/>
        <end position="285"/>
    </location>
</feature>
<keyword evidence="2" id="KW-1133">Transmembrane helix</keyword>
<evidence type="ECO:0000313" key="3">
    <source>
        <dbReference type="EMBL" id="KAK9302050.1"/>
    </source>
</evidence>
<keyword evidence="4" id="KW-1185">Reference proteome</keyword>
<evidence type="ECO:0000256" key="2">
    <source>
        <dbReference type="SAM" id="Phobius"/>
    </source>
</evidence>
<feature type="transmembrane region" description="Helical" evidence="2">
    <location>
        <begin position="91"/>
        <end position="112"/>
    </location>
</feature>
<keyword evidence="2" id="KW-0472">Membrane</keyword>
<protein>
    <submittedName>
        <fullName evidence="3">Uncharacterized protein</fullName>
    </submittedName>
</protein>
<gene>
    <name evidence="3" type="ORF">QLX08_005790</name>
</gene>
<organism evidence="3 4">
    <name type="scientific">Tetragonisca angustula</name>
    <dbReference type="NCBI Taxonomy" id="166442"/>
    <lineage>
        <taxon>Eukaryota</taxon>
        <taxon>Metazoa</taxon>
        <taxon>Ecdysozoa</taxon>
        <taxon>Arthropoda</taxon>
        <taxon>Hexapoda</taxon>
        <taxon>Insecta</taxon>
        <taxon>Pterygota</taxon>
        <taxon>Neoptera</taxon>
        <taxon>Endopterygota</taxon>
        <taxon>Hymenoptera</taxon>
        <taxon>Apocrita</taxon>
        <taxon>Aculeata</taxon>
        <taxon>Apoidea</taxon>
        <taxon>Anthophila</taxon>
        <taxon>Apidae</taxon>
        <taxon>Tetragonisca</taxon>
    </lineage>
</organism>
<proteinExistence type="predicted"/>
<comment type="caution">
    <text evidence="3">The sequence shown here is derived from an EMBL/GenBank/DDBJ whole genome shotgun (WGS) entry which is preliminary data.</text>
</comment>
<sequence length="309" mass="35134">MAMIEEKFCRDDSDCSNKQYCYHVSERCVDYTQCNRYNRVENHEGRSRHPSQCGPCLPGYIAEELGTGEMAIFCRKTDIQQNVRRLNTDVIIYPTIGIILITLLAFFGILLFKRRRSKQRKNMVEQCEHGELCVMEPTAPPFENKPFITCKEGSPPVTFNNNKILRDKNNLVRAVGYVPPCWVRTNPNYEYDSNNDNVDAIRQLHSPELSTDDQSNNLTPEQLALEVRNGSLAEYEIEQMDNNLNTILIQANDPSSSNSAQEENNNNNNNNGSTSESSNTQSGREHVRISNVLISQKISMNVNLLNGDC</sequence>
<name>A0AAW0ZWT9_9HYME</name>
<dbReference type="Proteomes" id="UP001432146">
    <property type="component" value="Unassembled WGS sequence"/>
</dbReference>
<feature type="compositionally biased region" description="Low complexity" evidence="1">
    <location>
        <begin position="255"/>
        <end position="282"/>
    </location>
</feature>